<proteinExistence type="predicted"/>
<keyword evidence="2" id="KW-0547">Nucleotide-binding</keyword>
<evidence type="ECO:0000256" key="1">
    <source>
        <dbReference type="ARBA" id="ARBA00022737"/>
    </source>
</evidence>
<dbReference type="AlphaFoldDB" id="A0A366KVZ4"/>
<reference evidence="6 7" key="1">
    <citation type="submission" date="2018-07" db="EMBL/GenBank/DDBJ databases">
        <title>A draft genome of a endophytic bacteria, a new species of Pedobacter.</title>
        <authorList>
            <person name="Zhang Z.D."/>
            <person name="Chen Z.J."/>
        </authorList>
    </citation>
    <scope>NUCLEOTIDE SEQUENCE [LARGE SCALE GENOMIC DNA]</scope>
    <source>
        <strain evidence="6 7">RS10</strain>
    </source>
</reference>
<protein>
    <submittedName>
        <fullName evidence="6">ABC transporter ATP-binding protein</fullName>
    </submittedName>
</protein>
<dbReference type="Proteomes" id="UP000252081">
    <property type="component" value="Unassembled WGS sequence"/>
</dbReference>
<dbReference type="PROSITE" id="PS00211">
    <property type="entry name" value="ABC_TRANSPORTER_1"/>
    <property type="match status" value="1"/>
</dbReference>
<keyword evidence="1" id="KW-0677">Repeat</keyword>
<name>A0A366KVZ4_9SPHI</name>
<dbReference type="InterPro" id="IPR003593">
    <property type="entry name" value="AAA+_ATPase"/>
</dbReference>
<organism evidence="6 7">
    <name type="scientific">Pedobacter miscanthi</name>
    <dbReference type="NCBI Taxonomy" id="2259170"/>
    <lineage>
        <taxon>Bacteria</taxon>
        <taxon>Pseudomonadati</taxon>
        <taxon>Bacteroidota</taxon>
        <taxon>Sphingobacteriia</taxon>
        <taxon>Sphingobacteriales</taxon>
        <taxon>Sphingobacteriaceae</taxon>
        <taxon>Pedobacter</taxon>
    </lineage>
</organism>
<dbReference type="InterPro" id="IPR027417">
    <property type="entry name" value="P-loop_NTPase"/>
</dbReference>
<dbReference type="FunFam" id="3.40.50.300:FF:001320">
    <property type="entry name" value="Heme ABC transporter ATP-binding protein"/>
    <property type="match status" value="1"/>
</dbReference>
<feature type="region of interest" description="Disordered" evidence="4">
    <location>
        <begin position="248"/>
        <end position="273"/>
    </location>
</feature>
<feature type="domain" description="ABC transporter" evidence="5">
    <location>
        <begin position="338"/>
        <end position="528"/>
    </location>
</feature>
<dbReference type="PANTHER" id="PTHR19211">
    <property type="entry name" value="ATP-BINDING TRANSPORT PROTEIN-RELATED"/>
    <property type="match status" value="1"/>
</dbReference>
<dbReference type="InterPro" id="IPR050611">
    <property type="entry name" value="ABCF"/>
</dbReference>
<sequence length="528" mass="59531">MLNLQGATYIHLNGDLLFSDLNLTINKYEKIALIGHNGAGKSTLLKILAGNLMPTAGHVKTESTPYYVPQLFGQFNDLTIAQALKIEDKLKALNEILNGEVTDENITLLNDDWTIEERCQEALSYWRLNGLDLNQKMENLSGGQKTSVFLAGIIIHRPEIVLLDEPTNHLDVEGRNRLYDYIRSTRNTLVVVSHDRTLLNLISKVCELSSKGITVYGGNYDFYAAQKKIENDALSNDLKAKEKALRKAKEVERESTERQQKLDARGKKKQEKAGLPTISMNTLKNNAEKSTAKMKGVHTEKLDHISTELTQLRSALPDADKMKIGFNQAMLHKGKSIVEAREINFGFHSDLLWKEPVSFQVFSGGRYVIKGRNGSGKTTLIRIILGELKPSKGILNKADIKAMYIDQDYSLIDNQLTVYEQAQQYNLGELQEHEVKIRLNRFLFGKTDWSKPCLALSGGEKMRLILCSLTISNQSPDLIILDEPTNNLDIQNVEILTNAINEYQGTLLVVSHDEYFLDQIHVEHTVHL</sequence>
<gene>
    <name evidence="6" type="ORF">DRW42_15005</name>
</gene>
<dbReference type="CDD" id="cd03221">
    <property type="entry name" value="ABCF_EF-3"/>
    <property type="match status" value="2"/>
</dbReference>
<dbReference type="RefSeq" id="WP_113949645.1">
    <property type="nucleotide sequence ID" value="NZ_QNQU01000012.1"/>
</dbReference>
<keyword evidence="7" id="KW-1185">Reference proteome</keyword>
<dbReference type="NCBIfam" id="NF000355">
    <property type="entry name" value="ribo_prot_ABC_F"/>
    <property type="match status" value="1"/>
</dbReference>
<comment type="caution">
    <text evidence="6">The sequence shown here is derived from an EMBL/GenBank/DDBJ whole genome shotgun (WGS) entry which is preliminary data.</text>
</comment>
<evidence type="ECO:0000256" key="3">
    <source>
        <dbReference type="ARBA" id="ARBA00022840"/>
    </source>
</evidence>
<dbReference type="GO" id="GO:0005524">
    <property type="term" value="F:ATP binding"/>
    <property type="evidence" value="ECO:0007669"/>
    <property type="project" value="UniProtKB-KW"/>
</dbReference>
<dbReference type="InterPro" id="IPR003439">
    <property type="entry name" value="ABC_transporter-like_ATP-bd"/>
</dbReference>
<accession>A0A366KVZ4</accession>
<dbReference type="PROSITE" id="PS50893">
    <property type="entry name" value="ABC_TRANSPORTER_2"/>
    <property type="match status" value="2"/>
</dbReference>
<evidence type="ECO:0000313" key="6">
    <source>
        <dbReference type="EMBL" id="RBQ05806.1"/>
    </source>
</evidence>
<feature type="compositionally biased region" description="Basic and acidic residues" evidence="4">
    <location>
        <begin position="248"/>
        <end position="265"/>
    </location>
</feature>
<dbReference type="SUPFAM" id="SSF52540">
    <property type="entry name" value="P-loop containing nucleoside triphosphate hydrolases"/>
    <property type="match status" value="2"/>
</dbReference>
<dbReference type="GO" id="GO:0016887">
    <property type="term" value="F:ATP hydrolysis activity"/>
    <property type="evidence" value="ECO:0007669"/>
    <property type="project" value="InterPro"/>
</dbReference>
<keyword evidence="3 6" id="KW-0067">ATP-binding</keyword>
<dbReference type="OrthoDB" id="9804035at2"/>
<dbReference type="Gene3D" id="3.40.50.300">
    <property type="entry name" value="P-loop containing nucleotide triphosphate hydrolases"/>
    <property type="match status" value="2"/>
</dbReference>
<evidence type="ECO:0000259" key="5">
    <source>
        <dbReference type="PROSITE" id="PS50893"/>
    </source>
</evidence>
<evidence type="ECO:0000256" key="4">
    <source>
        <dbReference type="SAM" id="MobiDB-lite"/>
    </source>
</evidence>
<dbReference type="InterPro" id="IPR017871">
    <property type="entry name" value="ABC_transporter-like_CS"/>
</dbReference>
<dbReference type="SMART" id="SM00382">
    <property type="entry name" value="AAA"/>
    <property type="match status" value="2"/>
</dbReference>
<feature type="domain" description="ABC transporter" evidence="5">
    <location>
        <begin position="2"/>
        <end position="242"/>
    </location>
</feature>
<dbReference type="Pfam" id="PF00005">
    <property type="entry name" value="ABC_tran"/>
    <property type="match status" value="2"/>
</dbReference>
<evidence type="ECO:0000313" key="7">
    <source>
        <dbReference type="Proteomes" id="UP000252081"/>
    </source>
</evidence>
<dbReference type="EMBL" id="QNQU01000012">
    <property type="protein sequence ID" value="RBQ05806.1"/>
    <property type="molecule type" value="Genomic_DNA"/>
</dbReference>
<evidence type="ECO:0000256" key="2">
    <source>
        <dbReference type="ARBA" id="ARBA00022741"/>
    </source>
</evidence>
<dbReference type="PANTHER" id="PTHR19211:SF6">
    <property type="entry name" value="BLL7188 PROTEIN"/>
    <property type="match status" value="1"/>
</dbReference>